<protein>
    <submittedName>
        <fullName evidence="4">4-hydroxybenzoate 3-monooxygenase</fullName>
        <ecNumber evidence="4">1.14.13.2</ecNumber>
    </submittedName>
</protein>
<dbReference type="InterPro" id="IPR050641">
    <property type="entry name" value="RIFMO-like"/>
</dbReference>
<dbReference type="AlphaFoldDB" id="A0A2T7UST8"/>
<dbReference type="PANTHER" id="PTHR43004">
    <property type="entry name" value="TRK SYSTEM POTASSIUM UPTAKE PROTEIN"/>
    <property type="match status" value="1"/>
</dbReference>
<evidence type="ECO:0000256" key="1">
    <source>
        <dbReference type="ARBA" id="ARBA00022630"/>
    </source>
</evidence>
<dbReference type="SUPFAM" id="SSF51905">
    <property type="entry name" value="FAD/NAD(P)-binding domain"/>
    <property type="match status" value="1"/>
</dbReference>
<dbReference type="RefSeq" id="WP_107751175.1">
    <property type="nucleotide sequence ID" value="NZ_QBKF01000003.1"/>
</dbReference>
<gene>
    <name evidence="4" type="ORF">DDE23_10235</name>
</gene>
<keyword evidence="4" id="KW-0503">Monooxygenase</keyword>
<keyword evidence="1" id="KW-0285">Flavoprotein</keyword>
<dbReference type="Proteomes" id="UP000244810">
    <property type="component" value="Unassembled WGS sequence"/>
</dbReference>
<keyword evidence="2" id="KW-0274">FAD</keyword>
<dbReference type="NCBIfam" id="NF006091">
    <property type="entry name" value="PRK08243.1"/>
    <property type="match status" value="1"/>
</dbReference>
<dbReference type="Pfam" id="PF01494">
    <property type="entry name" value="FAD_binding_3"/>
    <property type="match status" value="1"/>
</dbReference>
<evidence type="ECO:0000313" key="5">
    <source>
        <dbReference type="Proteomes" id="UP000244810"/>
    </source>
</evidence>
<dbReference type="PANTHER" id="PTHR43004:SF3">
    <property type="entry name" value="P-HYDROXYBENZOATE HYDROXYLASE"/>
    <property type="match status" value="1"/>
</dbReference>
<name>A0A2T7UST8_9RHOB</name>
<accession>A0A2T7UST8</accession>
<feature type="domain" description="FAD-binding" evidence="3">
    <location>
        <begin position="2"/>
        <end position="340"/>
    </location>
</feature>
<dbReference type="Gene3D" id="3.30.9.10">
    <property type="entry name" value="D-Amino Acid Oxidase, subunit A, domain 2"/>
    <property type="match status" value="1"/>
</dbReference>
<reference evidence="4 5" key="1">
    <citation type="journal article" date="2011" name="Syst. Appl. Microbiol.">
        <title>Defluviimonas denitrificans gen. nov., sp. nov., and Pararhodobacter aggregans gen. nov., sp. nov., non-phototrophic Rhodobacteraceae from the biofilter of a marine aquaculture.</title>
        <authorList>
            <person name="Foesel B.U."/>
            <person name="Drake H.L."/>
            <person name="Schramm A."/>
        </authorList>
    </citation>
    <scope>NUCLEOTIDE SEQUENCE [LARGE SCALE GENOMIC DNA]</scope>
    <source>
        <strain evidence="4 5">D1-19</strain>
    </source>
</reference>
<dbReference type="PRINTS" id="PR00420">
    <property type="entry name" value="RNGMNOXGNASE"/>
</dbReference>
<dbReference type="GO" id="GO:0071949">
    <property type="term" value="F:FAD binding"/>
    <property type="evidence" value="ECO:0007669"/>
    <property type="project" value="InterPro"/>
</dbReference>
<dbReference type="GO" id="GO:0018659">
    <property type="term" value="F:4-hydroxybenzoate 3-monooxygenase activity"/>
    <property type="evidence" value="ECO:0007669"/>
    <property type="project" value="UniProtKB-EC"/>
</dbReference>
<dbReference type="SUPFAM" id="SSF54373">
    <property type="entry name" value="FAD-linked reductases, C-terminal domain"/>
    <property type="match status" value="1"/>
</dbReference>
<evidence type="ECO:0000256" key="2">
    <source>
        <dbReference type="ARBA" id="ARBA00022827"/>
    </source>
</evidence>
<sequence length="391" mass="43839">MKTQVGIIGAGPAGLLLGRILQAHGIDAVVVERRSRDYVLKRIRAGVLEQGTVDTLRKYGVAERLDREGLPHADMKLFWKGERHSIPMTGEGGRRMTTYGQNKIVEDLVLRREADGLPLIFDAEVKAIENVTDRPVIHYDHNGEAQTLECDFVAGCDGFWGVSRKHMPDADAHSFEKVFPFSWFGLLAEAKTSTETRGFCHSERGLAVSSSRGPDVSRLYLQVPPDFDMASMSDDQIWDELSLRLANQYGKTLNRGPIIDKAVVRLRGFICEKMVHGRLALAGDACHTVPPSGAKGLNLAVGDVRLLSEAIVSLLQENDDSKLARYPDLALQRIWPTVHWSCTMSDVFHIFPGQTAFDTRRQYEVLNFWAYDETGQRVFRENMLGRPLPQY</sequence>
<keyword evidence="4" id="KW-0560">Oxidoreductase</keyword>
<proteinExistence type="predicted"/>
<dbReference type="InterPro" id="IPR036188">
    <property type="entry name" value="FAD/NAD-bd_sf"/>
</dbReference>
<evidence type="ECO:0000259" key="3">
    <source>
        <dbReference type="Pfam" id="PF01494"/>
    </source>
</evidence>
<organism evidence="4 5">
    <name type="scientific">Pararhodobacter aggregans</name>
    <dbReference type="NCBI Taxonomy" id="404875"/>
    <lineage>
        <taxon>Bacteria</taxon>
        <taxon>Pseudomonadati</taxon>
        <taxon>Pseudomonadota</taxon>
        <taxon>Alphaproteobacteria</taxon>
        <taxon>Rhodobacterales</taxon>
        <taxon>Paracoccaceae</taxon>
        <taxon>Pararhodobacter</taxon>
    </lineage>
</organism>
<dbReference type="Gene3D" id="3.50.50.60">
    <property type="entry name" value="FAD/NAD(P)-binding domain"/>
    <property type="match status" value="1"/>
</dbReference>
<evidence type="ECO:0000313" key="4">
    <source>
        <dbReference type="EMBL" id="PVE47803.1"/>
    </source>
</evidence>
<comment type="caution">
    <text evidence="4">The sequence shown here is derived from an EMBL/GenBank/DDBJ whole genome shotgun (WGS) entry which is preliminary data.</text>
</comment>
<dbReference type="EC" id="1.14.13.2" evidence="4"/>
<keyword evidence="5" id="KW-1185">Reference proteome</keyword>
<dbReference type="InterPro" id="IPR002938">
    <property type="entry name" value="FAD-bd"/>
</dbReference>
<dbReference type="EMBL" id="QDDR01000004">
    <property type="protein sequence ID" value="PVE47803.1"/>
    <property type="molecule type" value="Genomic_DNA"/>
</dbReference>
<dbReference type="OrthoDB" id="9791689at2"/>